<dbReference type="PANTHER" id="PTHR43123">
    <property type="entry name" value="POLYSACCHARIDE DEACETYLASE-RELATED"/>
    <property type="match status" value="1"/>
</dbReference>
<dbReference type="PROSITE" id="PS51677">
    <property type="entry name" value="NODB"/>
    <property type="match status" value="1"/>
</dbReference>
<dbReference type="SUPFAM" id="SSF88713">
    <property type="entry name" value="Glycoside hydrolase/deacetylase"/>
    <property type="match status" value="1"/>
</dbReference>
<feature type="domain" description="NodB homology" evidence="1">
    <location>
        <begin position="125"/>
        <end position="355"/>
    </location>
</feature>
<name>A0AAN8A3B0_9PEZI</name>
<comment type="caution">
    <text evidence="2">The sequence shown here is derived from an EMBL/GenBank/DDBJ whole genome shotgun (WGS) entry which is preliminary data.</text>
</comment>
<protein>
    <recommendedName>
        <fullName evidence="1">NodB homology domain-containing protein</fullName>
    </recommendedName>
</protein>
<sequence length="371" mass="41866">MFGLHTISLSSSVLPKVSYLRTVAQSASRYNQKHTIDRQVTMSPQLQDRTPKWTPNPNHDMPRNLIGHGTSPPNPNWPNNAKIAVSFVINYEEGGEYSVLNGDSKSESYLTEAVGATPRLEARNTNIESEYDYGARAGIWRLLRVFEKAGLKGTIYGVGLALEGNPAVAKGCLKLGWEVGSHGWRWIDYHDMAEDQERVEINKCIDLIIAQTGEPPRGWYIGRLSPRSYSLLYQIYKERGLELLWLSDSYADDLPYYQAIPSALDNGNADPFLILPYSLDTNDFKYLMPNNWSSPDDLLKYLIGAFDELYAEGEEGSPKMMSIGLHARISGRPGRIGAIRKFVEYVNSKSDVWVATREEIARHWKATHPHQ</sequence>
<dbReference type="Proteomes" id="UP001310594">
    <property type="component" value="Unassembled WGS sequence"/>
</dbReference>
<proteinExistence type="predicted"/>
<dbReference type="Pfam" id="PF01522">
    <property type="entry name" value="Polysacc_deac_1"/>
    <property type="match status" value="1"/>
</dbReference>
<evidence type="ECO:0000259" key="1">
    <source>
        <dbReference type="PROSITE" id="PS51677"/>
    </source>
</evidence>
<dbReference type="Gene3D" id="3.20.20.370">
    <property type="entry name" value="Glycoside hydrolase/deacetylase"/>
    <property type="match status" value="1"/>
</dbReference>
<evidence type="ECO:0000313" key="2">
    <source>
        <dbReference type="EMBL" id="KAK5701459.1"/>
    </source>
</evidence>
<gene>
    <name evidence="2" type="ORF">LTR97_004273</name>
</gene>
<reference evidence="2" key="1">
    <citation type="submission" date="2023-08" db="EMBL/GenBank/DDBJ databases">
        <title>Black Yeasts Isolated from many extreme environments.</title>
        <authorList>
            <person name="Coleine C."/>
            <person name="Stajich J.E."/>
            <person name="Selbmann L."/>
        </authorList>
    </citation>
    <scope>NUCLEOTIDE SEQUENCE</scope>
    <source>
        <strain evidence="2">CCFEE 5810</strain>
    </source>
</reference>
<dbReference type="GO" id="GO:0005975">
    <property type="term" value="P:carbohydrate metabolic process"/>
    <property type="evidence" value="ECO:0007669"/>
    <property type="project" value="InterPro"/>
</dbReference>
<dbReference type="GO" id="GO:0016810">
    <property type="term" value="F:hydrolase activity, acting on carbon-nitrogen (but not peptide) bonds"/>
    <property type="evidence" value="ECO:0007669"/>
    <property type="project" value="InterPro"/>
</dbReference>
<dbReference type="PANTHER" id="PTHR43123:SF1">
    <property type="entry name" value="POLYSACCHARIDE DEACETYLASE-RELATED"/>
    <property type="match status" value="1"/>
</dbReference>
<dbReference type="EMBL" id="JAVRQU010000006">
    <property type="protein sequence ID" value="KAK5701459.1"/>
    <property type="molecule type" value="Genomic_DNA"/>
</dbReference>
<evidence type="ECO:0000313" key="3">
    <source>
        <dbReference type="Proteomes" id="UP001310594"/>
    </source>
</evidence>
<organism evidence="2 3">
    <name type="scientific">Elasticomyces elasticus</name>
    <dbReference type="NCBI Taxonomy" id="574655"/>
    <lineage>
        <taxon>Eukaryota</taxon>
        <taxon>Fungi</taxon>
        <taxon>Dikarya</taxon>
        <taxon>Ascomycota</taxon>
        <taxon>Pezizomycotina</taxon>
        <taxon>Dothideomycetes</taxon>
        <taxon>Dothideomycetidae</taxon>
        <taxon>Mycosphaerellales</taxon>
        <taxon>Teratosphaeriaceae</taxon>
        <taxon>Elasticomyces</taxon>
    </lineage>
</organism>
<accession>A0AAN8A3B0</accession>
<dbReference type="InterPro" id="IPR002509">
    <property type="entry name" value="NODB_dom"/>
</dbReference>
<dbReference type="InterPro" id="IPR011330">
    <property type="entry name" value="Glyco_hydro/deAcase_b/a-brl"/>
</dbReference>
<dbReference type="AlphaFoldDB" id="A0AAN8A3B0"/>